<evidence type="ECO:0000313" key="1">
    <source>
        <dbReference type="EMBL" id="RZT96589.1"/>
    </source>
</evidence>
<dbReference type="AlphaFoldDB" id="A0A4Q7VK88"/>
<dbReference type="InterPro" id="IPR032002">
    <property type="entry name" value="IFS"/>
</dbReference>
<dbReference type="Gene3D" id="1.25.40.520">
    <property type="match status" value="1"/>
</dbReference>
<dbReference type="InterPro" id="IPR038509">
    <property type="entry name" value="IFS_sf"/>
</dbReference>
<keyword evidence="1" id="KW-0378">Hydrolase</keyword>
<comment type="caution">
    <text evidence="1">The sequence shown here is derived from an EMBL/GenBank/DDBJ whole genome shotgun (WGS) entry which is preliminary data.</text>
</comment>
<organism evidence="1 2">
    <name type="scientific">Ancylomarina subtilis</name>
    <dbReference type="NCBI Taxonomy" id="1639035"/>
    <lineage>
        <taxon>Bacteria</taxon>
        <taxon>Pseudomonadati</taxon>
        <taxon>Bacteroidota</taxon>
        <taxon>Bacteroidia</taxon>
        <taxon>Marinilabiliales</taxon>
        <taxon>Marinifilaceae</taxon>
        <taxon>Ancylomarina</taxon>
    </lineage>
</organism>
<dbReference type="Proteomes" id="UP000293562">
    <property type="component" value="Unassembled WGS sequence"/>
</dbReference>
<dbReference type="EMBL" id="SHKN01000001">
    <property type="protein sequence ID" value="RZT96589.1"/>
    <property type="molecule type" value="Genomic_DNA"/>
</dbReference>
<proteinExistence type="predicted"/>
<accession>A0A4Q7VK88</accession>
<gene>
    <name evidence="1" type="ORF">EV201_1227</name>
</gene>
<keyword evidence="2" id="KW-1185">Reference proteome</keyword>
<dbReference type="RefSeq" id="WP_130306539.1">
    <property type="nucleotide sequence ID" value="NZ_SHKN01000001.1"/>
</dbReference>
<name>A0A4Q7VK88_9BACT</name>
<evidence type="ECO:0000313" key="2">
    <source>
        <dbReference type="Proteomes" id="UP000293562"/>
    </source>
</evidence>
<dbReference type="GO" id="GO:0016787">
    <property type="term" value="F:hydrolase activity"/>
    <property type="evidence" value="ECO:0007669"/>
    <property type="project" value="UniProtKB-KW"/>
</dbReference>
<protein>
    <submittedName>
        <fullName evidence="1">NAD+ glycohydrolase toxin immunity protein</fullName>
    </submittedName>
</protein>
<sequence>MKEYKKVVSAIQNEELISYLEGKGAYKIDLHHWVGAKIPTDITRVLSEGIYIAFRKEPKLDVKKRFEEALISMMDKELFDLYLVTKYTYVQILNEIKYQDSPFSIDWDNILPKLRFSLIRNEDKLRSYFEWEGEGEENGVWEEISRINRMCFEKCKISFF</sequence>
<reference evidence="1 2" key="1">
    <citation type="submission" date="2019-02" db="EMBL/GenBank/DDBJ databases">
        <title>Genomic Encyclopedia of Type Strains, Phase IV (KMG-IV): sequencing the most valuable type-strain genomes for metagenomic binning, comparative biology and taxonomic classification.</title>
        <authorList>
            <person name="Goeker M."/>
        </authorList>
    </citation>
    <scope>NUCLEOTIDE SEQUENCE [LARGE SCALE GENOMIC DNA]</scope>
    <source>
        <strain evidence="1 2">DSM 28825</strain>
    </source>
</reference>
<dbReference type="Pfam" id="PF16718">
    <property type="entry name" value="IFS"/>
    <property type="match status" value="1"/>
</dbReference>